<keyword evidence="1" id="KW-0472">Membrane</keyword>
<accession>A0A4R5Q658</accession>
<evidence type="ECO:0000256" key="1">
    <source>
        <dbReference type="SAM" id="Phobius"/>
    </source>
</evidence>
<comment type="caution">
    <text evidence="2">The sequence shown here is derived from an EMBL/GenBank/DDBJ whole genome shotgun (WGS) entry which is preliminary data.</text>
</comment>
<organism evidence="2 3">
    <name type="scientific">Dankookia rubra</name>
    <dbReference type="NCBI Taxonomy" id="1442381"/>
    <lineage>
        <taxon>Bacteria</taxon>
        <taxon>Pseudomonadati</taxon>
        <taxon>Pseudomonadota</taxon>
        <taxon>Alphaproteobacteria</taxon>
        <taxon>Acetobacterales</taxon>
        <taxon>Roseomonadaceae</taxon>
        <taxon>Dankookia</taxon>
    </lineage>
</organism>
<dbReference type="InterPro" id="IPR010406">
    <property type="entry name" value="DUF1003"/>
</dbReference>
<dbReference type="Pfam" id="PF06210">
    <property type="entry name" value="DUF1003"/>
    <property type="match status" value="1"/>
</dbReference>
<reference evidence="2 3" key="1">
    <citation type="journal article" date="2016" name="J. Microbiol.">
        <title>Dankookia rubra gen. nov., sp. nov., an alphaproteobacterium isolated from sediment of a shallow stream.</title>
        <authorList>
            <person name="Kim W.H."/>
            <person name="Kim D.H."/>
            <person name="Kang K."/>
            <person name="Ahn T.Y."/>
        </authorList>
    </citation>
    <scope>NUCLEOTIDE SEQUENCE [LARGE SCALE GENOMIC DNA]</scope>
    <source>
        <strain evidence="2 3">JCM30602</strain>
    </source>
</reference>
<dbReference type="EMBL" id="SMSJ01000128">
    <property type="protein sequence ID" value="TDH58350.1"/>
    <property type="molecule type" value="Genomic_DNA"/>
</dbReference>
<keyword evidence="3" id="KW-1185">Reference proteome</keyword>
<sequence>MDIATPTIPPPRPDDLSSALRRNIQALEDRRKREAAAAPMEARVAEAITRFTGSMRFVYLHLALYGAWIAVNLGIVPGVPKFDPSFVILAMAASVEAIFLSTFVLISQNRMAAAADKRADLDLHVSLLTEHELTKLVELVTAMAERAGVRADADPEIEEIKKDVAPEAVLDEIETKQVSE</sequence>
<dbReference type="OrthoDB" id="9795736at2"/>
<gene>
    <name evidence="2" type="ORF">E2C06_33030</name>
</gene>
<evidence type="ECO:0000313" key="2">
    <source>
        <dbReference type="EMBL" id="TDH58350.1"/>
    </source>
</evidence>
<dbReference type="Proteomes" id="UP000295096">
    <property type="component" value="Unassembled WGS sequence"/>
</dbReference>
<dbReference type="AlphaFoldDB" id="A0A4R5Q658"/>
<keyword evidence="1" id="KW-1133">Transmembrane helix</keyword>
<keyword evidence="1" id="KW-0812">Transmembrane</keyword>
<dbReference type="RefSeq" id="WP_133292811.1">
    <property type="nucleotide sequence ID" value="NZ_SMSJ01000128.1"/>
</dbReference>
<protein>
    <submittedName>
        <fullName evidence="2">DUF1003 domain-containing protein</fullName>
    </submittedName>
</protein>
<name>A0A4R5Q658_9PROT</name>
<feature type="transmembrane region" description="Helical" evidence="1">
    <location>
        <begin position="57"/>
        <end position="79"/>
    </location>
</feature>
<proteinExistence type="predicted"/>
<feature type="transmembrane region" description="Helical" evidence="1">
    <location>
        <begin position="85"/>
        <end position="106"/>
    </location>
</feature>
<evidence type="ECO:0000313" key="3">
    <source>
        <dbReference type="Proteomes" id="UP000295096"/>
    </source>
</evidence>